<protein>
    <recommendedName>
        <fullName evidence="3">SGNH hydrolase-type esterase domain-containing protein</fullName>
    </recommendedName>
</protein>
<evidence type="ECO:0008006" key="3">
    <source>
        <dbReference type="Google" id="ProtNLM"/>
    </source>
</evidence>
<organism evidence="1 2">
    <name type="scientific">Pelotomaculum propionicicum</name>
    <dbReference type="NCBI Taxonomy" id="258475"/>
    <lineage>
        <taxon>Bacteria</taxon>
        <taxon>Bacillati</taxon>
        <taxon>Bacillota</taxon>
        <taxon>Clostridia</taxon>
        <taxon>Eubacteriales</taxon>
        <taxon>Desulfotomaculaceae</taxon>
        <taxon>Pelotomaculum</taxon>
    </lineage>
</organism>
<keyword evidence="2" id="KW-1185">Reference proteome</keyword>
<dbReference type="AlphaFoldDB" id="A0A4Y7RLC5"/>
<dbReference type="InterPro" id="IPR036514">
    <property type="entry name" value="SGNH_hydro_sf"/>
</dbReference>
<evidence type="ECO:0000313" key="1">
    <source>
        <dbReference type="EMBL" id="TEB09540.1"/>
    </source>
</evidence>
<reference evidence="1 2" key="1">
    <citation type="journal article" date="2018" name="Environ. Microbiol.">
        <title>Novel energy conservation strategies and behaviour of Pelotomaculum schinkii driving syntrophic propionate catabolism.</title>
        <authorList>
            <person name="Hidalgo-Ahumada C.A.P."/>
            <person name="Nobu M.K."/>
            <person name="Narihiro T."/>
            <person name="Tamaki H."/>
            <person name="Liu W.T."/>
            <person name="Kamagata Y."/>
            <person name="Stams A.J.M."/>
            <person name="Imachi H."/>
            <person name="Sousa D.Z."/>
        </authorList>
    </citation>
    <scope>NUCLEOTIDE SEQUENCE [LARGE SCALE GENOMIC DNA]</scope>
    <source>
        <strain evidence="1 2">MGP</strain>
    </source>
</reference>
<accession>A0A4Y7RLC5</accession>
<dbReference type="Proteomes" id="UP000297597">
    <property type="component" value="Unassembled WGS sequence"/>
</dbReference>
<proteinExistence type="predicted"/>
<sequence length="336" mass="38173">MFFFSLIVLLLVASRDTGSEDQFPGAVSSGRMVAGIPMVESLPGQEYLIDINDGQRLLSDDPAEIMRRIEQLNESDGFNIVFLGDSIVYGDGTRDEGKTIPALLKKKLARTGLGQVVNVFNFTLPSAGPADVYLITRELANAKVDLLIYDFNVGWLERETTLEHPVLLNLSRNKDLNPEDFHVYNMDQVVVNNYNIYEEDENLTDLATPWTEKDWNGVFNPAEYGKFGKLHPEWSEQWKYVGSMISLLWENNINSLFFTNPRNFELLEKYDDIDFEAYFSSMQDILSYIEGSGITILNLDYVVPSEQFADVVHLLPGGEEIVSDNLYDFIIQFLTV</sequence>
<dbReference type="SUPFAM" id="SSF52266">
    <property type="entry name" value="SGNH hydrolase"/>
    <property type="match status" value="1"/>
</dbReference>
<gene>
    <name evidence="1" type="ORF">Pmgp_03035</name>
</gene>
<name>A0A4Y7RLC5_9FIRM</name>
<comment type="caution">
    <text evidence="1">The sequence shown here is derived from an EMBL/GenBank/DDBJ whole genome shotgun (WGS) entry which is preliminary data.</text>
</comment>
<dbReference type="EMBL" id="QFFZ01000044">
    <property type="protein sequence ID" value="TEB09540.1"/>
    <property type="molecule type" value="Genomic_DNA"/>
</dbReference>
<dbReference type="Gene3D" id="3.40.50.1110">
    <property type="entry name" value="SGNH hydrolase"/>
    <property type="match status" value="1"/>
</dbReference>
<evidence type="ECO:0000313" key="2">
    <source>
        <dbReference type="Proteomes" id="UP000297597"/>
    </source>
</evidence>